<dbReference type="RefSeq" id="WP_184384234.1">
    <property type="nucleotide sequence ID" value="NZ_JACIDJ010000003.1"/>
</dbReference>
<comment type="function">
    <text evidence="1">Responsible for the formation of the pyrimidine heterocycle in the thiamine biosynthesis pathway. Catalyzes the formation of hydroxymethylpyrimidine phosphate (HMP-P) from histidine and pyridoxal phosphate (PLP). The protein uses PLP and the active site histidine to form HMP-P, generating an inactive enzyme. The enzyme can only undergo a single turnover, which suggests it is a suicide enzyme.</text>
</comment>
<evidence type="ECO:0000256" key="10">
    <source>
        <dbReference type="ARBA" id="ARBA00033171"/>
    </source>
</evidence>
<comment type="pathway">
    <text evidence="2">Cofactor biosynthesis; thiamine diphosphate biosynthesis.</text>
</comment>
<dbReference type="SUPFAM" id="SSF53850">
    <property type="entry name" value="Periplasmic binding protein-like II"/>
    <property type="match status" value="1"/>
</dbReference>
<proteinExistence type="inferred from homology"/>
<dbReference type="Gene3D" id="3.40.190.10">
    <property type="entry name" value="Periplasmic binding protein-like II"/>
    <property type="match status" value="2"/>
</dbReference>
<dbReference type="GO" id="GO:0016740">
    <property type="term" value="F:transferase activity"/>
    <property type="evidence" value="ECO:0007669"/>
    <property type="project" value="UniProtKB-KW"/>
</dbReference>
<evidence type="ECO:0000256" key="1">
    <source>
        <dbReference type="ARBA" id="ARBA00003469"/>
    </source>
</evidence>
<dbReference type="AlphaFoldDB" id="A0A840AFH5"/>
<keyword evidence="9" id="KW-0408">Iron</keyword>
<evidence type="ECO:0000256" key="4">
    <source>
        <dbReference type="ARBA" id="ARBA00011738"/>
    </source>
</evidence>
<evidence type="ECO:0000313" key="13">
    <source>
        <dbReference type="EMBL" id="MBB3898954.1"/>
    </source>
</evidence>
<sequence>MTRLPRRAALIGAGALPLAAPGLARAQASRLRLTLDWAFQSPNAFALVAREKGYFREANIDVQIDRGQGSGGVPPALISGSHDMGYADINPAIRFVAQNPDAGLLCVAVLHDRAPLCAIVRADGPIREPKDLEGKRLAAPDFDAGRQLFPAFARAAGVDASKVTFLSVSPALREPMLVRREADGITGFVTTSALALRGIGMDLPAQRTMMYYDHGLNLYGGAILTTRAYAQRNPAVVRGAVSALIRGFRDTISDPQGMIRTLRQVEPLTDATLELARHELNMERVVITPHVRAQGISAVDMGRMQTGIQAVEGAFNLPQRVQASAFYTEEFLPPADQRRI</sequence>
<evidence type="ECO:0000256" key="11">
    <source>
        <dbReference type="ARBA" id="ARBA00048179"/>
    </source>
</evidence>
<keyword evidence="6" id="KW-0479">Metal-binding</keyword>
<dbReference type="InterPro" id="IPR015168">
    <property type="entry name" value="SsuA/THI5"/>
</dbReference>
<evidence type="ECO:0000259" key="12">
    <source>
        <dbReference type="Pfam" id="PF09084"/>
    </source>
</evidence>
<evidence type="ECO:0000256" key="3">
    <source>
        <dbReference type="ARBA" id="ARBA00009406"/>
    </source>
</evidence>
<accession>A0A840AFH5</accession>
<name>A0A840AFH5_9PROT</name>
<keyword evidence="5" id="KW-0808">Transferase</keyword>
<dbReference type="InterPro" id="IPR006311">
    <property type="entry name" value="TAT_signal"/>
</dbReference>
<dbReference type="Proteomes" id="UP000553193">
    <property type="component" value="Unassembled WGS sequence"/>
</dbReference>
<comment type="catalytic activity">
    <reaction evidence="11">
        <text>N(6)-(pyridoxal phosphate)-L-lysyl-[4-amino-5-hydroxymethyl-2-methylpyrimidine phosphate synthase] + L-histidyl-[4-amino-5-hydroxymethyl-2-methylpyrimidine phosphate synthase] + 2 Fe(3+) + 4 H2O = L-lysyl-[4-amino-5-hydroxymethyl-2-methylpyrimidine phosphate synthase] + (2S)-2-amino-5-hydroxy-4-oxopentanoyl-[4-amino-5-hydroxymethyl-2-methylpyrimidine phosphate synthase] + 4-amino-2-methyl-5-(phosphooxymethyl)pyrimidine + 3-oxopropanoate + 2 Fe(2+) + 2 H(+)</text>
        <dbReference type="Rhea" id="RHEA:65756"/>
        <dbReference type="Rhea" id="RHEA-COMP:16892"/>
        <dbReference type="Rhea" id="RHEA-COMP:16893"/>
        <dbReference type="Rhea" id="RHEA-COMP:16894"/>
        <dbReference type="Rhea" id="RHEA-COMP:16895"/>
        <dbReference type="ChEBI" id="CHEBI:15377"/>
        <dbReference type="ChEBI" id="CHEBI:15378"/>
        <dbReference type="ChEBI" id="CHEBI:29033"/>
        <dbReference type="ChEBI" id="CHEBI:29034"/>
        <dbReference type="ChEBI" id="CHEBI:29969"/>
        <dbReference type="ChEBI" id="CHEBI:29979"/>
        <dbReference type="ChEBI" id="CHEBI:33190"/>
        <dbReference type="ChEBI" id="CHEBI:58354"/>
        <dbReference type="ChEBI" id="CHEBI:143915"/>
        <dbReference type="ChEBI" id="CHEBI:157692"/>
    </reaction>
    <physiologicalReaction direction="left-to-right" evidence="11">
        <dbReference type="Rhea" id="RHEA:65757"/>
    </physiologicalReaction>
</comment>
<reference evidence="13 14" key="1">
    <citation type="submission" date="2020-08" db="EMBL/GenBank/DDBJ databases">
        <title>Genomic Encyclopedia of Type Strains, Phase IV (KMG-IV): sequencing the most valuable type-strain genomes for metagenomic binning, comparative biology and taxonomic classification.</title>
        <authorList>
            <person name="Goeker M."/>
        </authorList>
    </citation>
    <scope>NUCLEOTIDE SEQUENCE [LARGE SCALE GENOMIC DNA]</scope>
    <source>
        <strain evidence="13 14">DSM 19979</strain>
    </source>
</reference>
<evidence type="ECO:0000256" key="9">
    <source>
        <dbReference type="ARBA" id="ARBA00023004"/>
    </source>
</evidence>
<comment type="subunit">
    <text evidence="4">Homodimer.</text>
</comment>
<comment type="similarity">
    <text evidence="3">Belongs to the NMT1/THI5 family.</text>
</comment>
<dbReference type="InterPro" id="IPR027939">
    <property type="entry name" value="NMT1/THI5"/>
</dbReference>
<keyword evidence="14" id="KW-1185">Reference proteome</keyword>
<dbReference type="GO" id="GO:0009228">
    <property type="term" value="P:thiamine biosynthetic process"/>
    <property type="evidence" value="ECO:0007669"/>
    <property type="project" value="UniProtKB-KW"/>
</dbReference>
<evidence type="ECO:0000256" key="5">
    <source>
        <dbReference type="ARBA" id="ARBA00022679"/>
    </source>
</evidence>
<dbReference type="Pfam" id="PF09084">
    <property type="entry name" value="NMT1"/>
    <property type="match status" value="1"/>
</dbReference>
<gene>
    <name evidence="13" type="ORF">GGQ83_002397</name>
</gene>
<organism evidence="13 14">
    <name type="scientific">Roseococcus suduntuyensis</name>
    <dbReference type="NCBI Taxonomy" id="455361"/>
    <lineage>
        <taxon>Bacteria</taxon>
        <taxon>Pseudomonadati</taxon>
        <taxon>Pseudomonadota</taxon>
        <taxon>Alphaproteobacteria</taxon>
        <taxon>Acetobacterales</taxon>
        <taxon>Roseomonadaceae</taxon>
        <taxon>Roseococcus</taxon>
    </lineage>
</organism>
<evidence type="ECO:0000256" key="2">
    <source>
        <dbReference type="ARBA" id="ARBA00004948"/>
    </source>
</evidence>
<dbReference type="PANTHER" id="PTHR31528">
    <property type="entry name" value="4-AMINO-5-HYDROXYMETHYL-2-METHYLPYRIMIDINE PHOSPHATE SYNTHASE THI11-RELATED"/>
    <property type="match status" value="1"/>
</dbReference>
<protein>
    <recommendedName>
        <fullName evidence="10">Thiamine pyrimidine synthase</fullName>
    </recommendedName>
</protein>
<evidence type="ECO:0000256" key="6">
    <source>
        <dbReference type="ARBA" id="ARBA00022723"/>
    </source>
</evidence>
<dbReference type="PROSITE" id="PS51318">
    <property type="entry name" value="TAT"/>
    <property type="match status" value="1"/>
</dbReference>
<evidence type="ECO:0000256" key="8">
    <source>
        <dbReference type="ARBA" id="ARBA00022977"/>
    </source>
</evidence>
<evidence type="ECO:0000313" key="14">
    <source>
        <dbReference type="Proteomes" id="UP000553193"/>
    </source>
</evidence>
<dbReference type="PANTHER" id="PTHR31528:SF1">
    <property type="entry name" value="4-AMINO-5-HYDROXYMETHYL-2-METHYLPYRIMIDINE PHOSPHATE SYNTHASE THI11-RELATED"/>
    <property type="match status" value="1"/>
</dbReference>
<keyword evidence="8" id="KW-0784">Thiamine biosynthesis</keyword>
<feature type="domain" description="SsuA/THI5-like" evidence="12">
    <location>
        <begin position="45"/>
        <end position="256"/>
    </location>
</feature>
<dbReference type="EMBL" id="JACIDJ010000003">
    <property type="protein sequence ID" value="MBB3898954.1"/>
    <property type="molecule type" value="Genomic_DNA"/>
</dbReference>
<evidence type="ECO:0000256" key="7">
    <source>
        <dbReference type="ARBA" id="ARBA00022898"/>
    </source>
</evidence>
<dbReference type="GO" id="GO:0046872">
    <property type="term" value="F:metal ion binding"/>
    <property type="evidence" value="ECO:0007669"/>
    <property type="project" value="UniProtKB-KW"/>
</dbReference>
<comment type="caution">
    <text evidence="13">The sequence shown here is derived from an EMBL/GenBank/DDBJ whole genome shotgun (WGS) entry which is preliminary data.</text>
</comment>
<keyword evidence="7" id="KW-0663">Pyridoxal phosphate</keyword>